<dbReference type="KEGG" id="hazt:125179568"/>
<dbReference type="AlphaFoldDB" id="A0A979FWJ3"/>
<evidence type="ECO:0000256" key="1">
    <source>
        <dbReference type="SAM" id="MobiDB-lite"/>
    </source>
</evidence>
<feature type="compositionally biased region" description="Low complexity" evidence="1">
    <location>
        <begin position="314"/>
        <end position="348"/>
    </location>
</feature>
<dbReference type="RefSeq" id="XP_047741631.1">
    <property type="nucleotide sequence ID" value="XM_047885675.1"/>
</dbReference>
<feature type="compositionally biased region" description="Gly residues" evidence="1">
    <location>
        <begin position="377"/>
        <end position="398"/>
    </location>
</feature>
<reference evidence="4" key="1">
    <citation type="submission" date="2025-08" db="UniProtKB">
        <authorList>
            <consortium name="RefSeq"/>
        </authorList>
    </citation>
    <scope>IDENTIFICATION</scope>
    <source>
        <tissue evidence="4">Whole organism</tissue>
    </source>
</reference>
<gene>
    <name evidence="4" type="primary">LOC125179568</name>
</gene>
<feature type="chain" id="PRO_5037179990" evidence="2">
    <location>
        <begin position="20"/>
        <end position="454"/>
    </location>
</feature>
<feature type="compositionally biased region" description="Low complexity" evidence="1">
    <location>
        <begin position="355"/>
        <end position="376"/>
    </location>
</feature>
<sequence length="454" mass="47489">MNVFFLSSILFTYSFTGGAERLGRPSGCWFNGGLYYSGDTIATYSAYCTALVCWGDRVKLEAIRRCRCKETSRNSPDELLEHEWLPANKDNIHLDLMEIMKRPAWNDTLQIFLSGILKYSAAKKVRKFTKPIAVLQPSTSKQGLRIGTSKFSQSFSGRFLAENMTSVDPKYFPWPGGSTGMYHGHCQYDGRYPHVTEVLAIIPENCVRLVCILSHGYGHPALQVQARVGCKCWNSRLTTTSSLETTTSTAVIGTGSYQTSSSLIFETTGSSGSGGISSGSGGMSSGSEGMNSGSGGMISGSGGTSSGSGGKISGSGDMSSGSEGISSGSEGTSAGPGNISSGPGNMSSGSGGMSSGSEGMSSGSEGMSSGPGNMSSGSGGRSSGSGGMSSGSGGLSSGSGGMSTGYIVTWIWTSCSSSSSSSWMQVLELEVDYHFFTRDDHQHRGYRYRKLSDQ</sequence>
<feature type="region of interest" description="Disordered" evidence="1">
    <location>
        <begin position="268"/>
        <end position="398"/>
    </location>
</feature>
<keyword evidence="3" id="KW-1185">Reference proteome</keyword>
<protein>
    <submittedName>
        <fullName evidence="4">Hornerin-like</fullName>
    </submittedName>
</protein>
<dbReference type="Proteomes" id="UP000694843">
    <property type="component" value="Unplaced"/>
</dbReference>
<feature type="signal peptide" evidence="2">
    <location>
        <begin position="1"/>
        <end position="19"/>
    </location>
</feature>
<evidence type="ECO:0000313" key="4">
    <source>
        <dbReference type="RefSeq" id="XP_047741631.1"/>
    </source>
</evidence>
<evidence type="ECO:0000256" key="2">
    <source>
        <dbReference type="SAM" id="SignalP"/>
    </source>
</evidence>
<dbReference type="GeneID" id="125179568"/>
<proteinExistence type="predicted"/>
<keyword evidence="2" id="KW-0732">Signal</keyword>
<feature type="compositionally biased region" description="Gly residues" evidence="1">
    <location>
        <begin position="271"/>
        <end position="284"/>
    </location>
</feature>
<name>A0A979FWJ3_HYAAZ</name>
<feature type="compositionally biased region" description="Gly residues" evidence="1">
    <location>
        <begin position="292"/>
        <end position="313"/>
    </location>
</feature>
<accession>A0A979FWJ3</accession>
<evidence type="ECO:0000313" key="3">
    <source>
        <dbReference type="Proteomes" id="UP000694843"/>
    </source>
</evidence>
<organism evidence="3 4">
    <name type="scientific">Hyalella azteca</name>
    <name type="common">Amphipod</name>
    <dbReference type="NCBI Taxonomy" id="294128"/>
    <lineage>
        <taxon>Eukaryota</taxon>
        <taxon>Metazoa</taxon>
        <taxon>Ecdysozoa</taxon>
        <taxon>Arthropoda</taxon>
        <taxon>Crustacea</taxon>
        <taxon>Multicrustacea</taxon>
        <taxon>Malacostraca</taxon>
        <taxon>Eumalacostraca</taxon>
        <taxon>Peracarida</taxon>
        <taxon>Amphipoda</taxon>
        <taxon>Senticaudata</taxon>
        <taxon>Talitrida</taxon>
        <taxon>Talitroidea</taxon>
        <taxon>Hyalellidae</taxon>
        <taxon>Hyalella</taxon>
    </lineage>
</organism>